<keyword evidence="7" id="KW-0762">Sugar transport</keyword>
<comment type="subcellular location">
    <subcellularLocation>
        <location evidence="9">Cell inner membrane</location>
        <topology evidence="9">Multi-pass membrane protein</topology>
    </subcellularLocation>
    <subcellularLocation>
        <location evidence="1">Cell membrane</location>
        <topology evidence="1">Multi-pass membrane protein</topology>
    </subcellularLocation>
</comment>
<keyword evidence="6 9" id="KW-1133">Transmembrane helix</keyword>
<keyword evidence="5 9" id="KW-0812">Transmembrane</keyword>
<dbReference type="EMBL" id="RIZI01000190">
    <property type="protein sequence ID" value="RNF58679.1"/>
    <property type="molecule type" value="Genomic_DNA"/>
</dbReference>
<dbReference type="GO" id="GO:0140359">
    <property type="term" value="F:ABC-type transporter activity"/>
    <property type="evidence" value="ECO:0007669"/>
    <property type="project" value="InterPro"/>
</dbReference>
<evidence type="ECO:0000256" key="1">
    <source>
        <dbReference type="ARBA" id="ARBA00004651"/>
    </source>
</evidence>
<feature type="transmembrane region" description="Helical" evidence="9">
    <location>
        <begin position="36"/>
        <end position="57"/>
    </location>
</feature>
<feature type="transmembrane region" description="Helical" evidence="9">
    <location>
        <begin position="178"/>
        <end position="195"/>
    </location>
</feature>
<organism evidence="11">
    <name type="scientific">Acidithiobacillus sulfuriphilus</name>
    <dbReference type="NCBI Taxonomy" id="1867749"/>
    <lineage>
        <taxon>Bacteria</taxon>
        <taxon>Pseudomonadati</taxon>
        <taxon>Pseudomonadota</taxon>
        <taxon>Acidithiobacillia</taxon>
        <taxon>Acidithiobacillales</taxon>
        <taxon>Acidithiobacillaceae</taxon>
        <taxon>Acidithiobacillus</taxon>
    </lineage>
</organism>
<evidence type="ECO:0000256" key="5">
    <source>
        <dbReference type="ARBA" id="ARBA00022692"/>
    </source>
</evidence>
<name>A0A3M8QQW8_9PROT</name>
<protein>
    <recommendedName>
        <fullName evidence="9">Transport permease protein</fullName>
    </recommendedName>
</protein>
<feature type="transmembrane region" description="Helical" evidence="9">
    <location>
        <begin position="146"/>
        <end position="166"/>
    </location>
</feature>
<evidence type="ECO:0000256" key="8">
    <source>
        <dbReference type="ARBA" id="ARBA00023136"/>
    </source>
</evidence>
<keyword evidence="7" id="KW-0625">Polysaccharide transport</keyword>
<dbReference type="InterPro" id="IPR013525">
    <property type="entry name" value="ABC2_TM"/>
</dbReference>
<dbReference type="GO" id="GO:0015920">
    <property type="term" value="P:lipopolysaccharide transport"/>
    <property type="evidence" value="ECO:0007669"/>
    <property type="project" value="TreeGrafter"/>
</dbReference>
<dbReference type="AlphaFoldDB" id="A0A3M8QQW8"/>
<evidence type="ECO:0000256" key="9">
    <source>
        <dbReference type="RuleBase" id="RU361157"/>
    </source>
</evidence>
<keyword evidence="4 9" id="KW-1003">Cell membrane</keyword>
<dbReference type="InterPro" id="IPR047817">
    <property type="entry name" value="ABC2_TM_bact-type"/>
</dbReference>
<feature type="transmembrane region" description="Helical" evidence="9">
    <location>
        <begin position="109"/>
        <end position="134"/>
    </location>
</feature>
<accession>A0A3M8QQW8</accession>
<feature type="transmembrane region" description="Helical" evidence="9">
    <location>
        <begin position="69"/>
        <end position="88"/>
    </location>
</feature>
<keyword evidence="3 9" id="KW-0813">Transport</keyword>
<evidence type="ECO:0000259" key="10">
    <source>
        <dbReference type="PROSITE" id="PS51012"/>
    </source>
</evidence>
<sequence length="264" mass="29803">MQTPTATATGFARYWQYRDLVRNLVAKDLKVRYQGAALGFLWSLGNPLALILLYDFVFTHVFRSDLPNYILYLVIGVLHYNLFSQAISQSCESLTGAAGLLQKIYFPRILVPTANLIFTLALWVVAILILIVLYPFLGGVYHWGLLLYPLALALYIAFIWGLVLTLSVLNVEFRDLKHLVEIAVMFLFWLTPIGYDLNTLGTNSRMIVDFNPLTEFMQIFHSLLYQGTLPSLSSVAIASAWTAAALLLGTFLFRRKARGLVEEL</sequence>
<reference evidence="11" key="1">
    <citation type="submission" date="2018-10" db="EMBL/GenBank/DDBJ databases">
        <title>Acidithiobacillus sulfuriphilus sp. nov.: an extremely acidophilic sulfur-oxidizing chemolithotroph isolated from a neutral pH environment.</title>
        <authorList>
            <person name="Falagan C."/>
            <person name="Moya-Beltran A."/>
            <person name="Quatrini R."/>
            <person name="Johnson D.B."/>
        </authorList>
    </citation>
    <scope>NUCLEOTIDE SEQUENCE [LARGE SCALE GENOMIC DNA]</scope>
    <source>
        <strain evidence="11">CJ-2</strain>
    </source>
</reference>
<evidence type="ECO:0000256" key="2">
    <source>
        <dbReference type="ARBA" id="ARBA00007783"/>
    </source>
</evidence>
<evidence type="ECO:0000256" key="4">
    <source>
        <dbReference type="ARBA" id="ARBA00022475"/>
    </source>
</evidence>
<dbReference type="PANTHER" id="PTHR30413">
    <property type="entry name" value="INNER MEMBRANE TRANSPORT PERMEASE"/>
    <property type="match status" value="1"/>
</dbReference>
<dbReference type="GO" id="GO:0005886">
    <property type="term" value="C:plasma membrane"/>
    <property type="evidence" value="ECO:0007669"/>
    <property type="project" value="UniProtKB-SubCell"/>
</dbReference>
<evidence type="ECO:0000256" key="3">
    <source>
        <dbReference type="ARBA" id="ARBA00022448"/>
    </source>
</evidence>
<dbReference type="PROSITE" id="PS51012">
    <property type="entry name" value="ABC_TM2"/>
    <property type="match status" value="1"/>
</dbReference>
<dbReference type="OrthoDB" id="9786910at2"/>
<comment type="similarity">
    <text evidence="2 9">Belongs to the ABC-2 integral membrane protein family.</text>
</comment>
<evidence type="ECO:0000256" key="7">
    <source>
        <dbReference type="ARBA" id="ARBA00023047"/>
    </source>
</evidence>
<dbReference type="GO" id="GO:0015774">
    <property type="term" value="P:polysaccharide transport"/>
    <property type="evidence" value="ECO:0007669"/>
    <property type="project" value="UniProtKB-KW"/>
</dbReference>
<dbReference type="Pfam" id="PF01061">
    <property type="entry name" value="ABC2_membrane"/>
    <property type="match status" value="1"/>
</dbReference>
<evidence type="ECO:0000256" key="6">
    <source>
        <dbReference type="ARBA" id="ARBA00022989"/>
    </source>
</evidence>
<proteinExistence type="inferred from homology"/>
<comment type="caution">
    <text evidence="11">The sequence shown here is derived from an EMBL/GenBank/DDBJ whole genome shotgun (WGS) entry which is preliminary data.</text>
</comment>
<evidence type="ECO:0000313" key="11">
    <source>
        <dbReference type="EMBL" id="RNF58679.1"/>
    </source>
</evidence>
<keyword evidence="8 9" id="KW-0472">Membrane</keyword>
<dbReference type="PANTHER" id="PTHR30413:SF10">
    <property type="entry name" value="CAPSULE POLYSACCHARIDE EXPORT INNER-MEMBRANE PROTEIN CTRC"/>
    <property type="match status" value="1"/>
</dbReference>
<dbReference type="RefSeq" id="WP_123105570.1">
    <property type="nucleotide sequence ID" value="NZ_CP127527.1"/>
</dbReference>
<feature type="domain" description="ABC transmembrane type-2" evidence="10">
    <location>
        <begin position="38"/>
        <end position="256"/>
    </location>
</feature>
<gene>
    <name evidence="11" type="ORF">EC580_12550</name>
</gene>
<feature type="transmembrane region" description="Helical" evidence="9">
    <location>
        <begin position="232"/>
        <end position="253"/>
    </location>
</feature>